<keyword evidence="2" id="KW-1185">Reference proteome</keyword>
<proteinExistence type="predicted"/>
<reference evidence="1" key="1">
    <citation type="submission" date="2023-08" db="EMBL/GenBank/DDBJ databases">
        <authorList>
            <person name="Chen Y."/>
            <person name="Shah S."/>
            <person name="Dougan E. K."/>
            <person name="Thang M."/>
            <person name="Chan C."/>
        </authorList>
    </citation>
    <scope>NUCLEOTIDE SEQUENCE</scope>
</reference>
<gene>
    <name evidence="1" type="ORF">EVOR1521_LOCUS12258</name>
</gene>
<name>A0AA36MYW6_9DINO</name>
<sequence length="243" mass="27192">MIILIGKVSLGIQGSIKFWKSSDAKVLPAADVTGRITGYVEINILSILKASAYVGFTARFFNLGPSFSGSDADDDEFEVTGRAEFTATVCWFFKIKFSTKIDLVKRRALWDKSPNEMSSGHQDALKGCSLVSTHDRKCPGSQIRITGFAPWNGKYGSDHISNRDTVQYYNQEIFDKRDGSKVYRSTTLETAVSWDCESSRGSLRRRRNMMGFRRRRGAKGNRVVMLGDTSKTKVGFSVYECPT</sequence>
<accession>A0AA36MYW6</accession>
<evidence type="ECO:0000313" key="1">
    <source>
        <dbReference type="EMBL" id="CAJ1385709.1"/>
    </source>
</evidence>
<protein>
    <submittedName>
        <fullName evidence="1">Uncharacterized protein</fullName>
    </submittedName>
</protein>
<organism evidence="1 2">
    <name type="scientific">Effrenium voratum</name>
    <dbReference type="NCBI Taxonomy" id="2562239"/>
    <lineage>
        <taxon>Eukaryota</taxon>
        <taxon>Sar</taxon>
        <taxon>Alveolata</taxon>
        <taxon>Dinophyceae</taxon>
        <taxon>Suessiales</taxon>
        <taxon>Symbiodiniaceae</taxon>
        <taxon>Effrenium</taxon>
    </lineage>
</organism>
<dbReference type="AlphaFoldDB" id="A0AA36MYW6"/>
<comment type="caution">
    <text evidence="1">The sequence shown here is derived from an EMBL/GenBank/DDBJ whole genome shotgun (WGS) entry which is preliminary data.</text>
</comment>
<dbReference type="EMBL" id="CAUJNA010001271">
    <property type="protein sequence ID" value="CAJ1385709.1"/>
    <property type="molecule type" value="Genomic_DNA"/>
</dbReference>
<dbReference type="Proteomes" id="UP001178507">
    <property type="component" value="Unassembled WGS sequence"/>
</dbReference>
<evidence type="ECO:0000313" key="2">
    <source>
        <dbReference type="Proteomes" id="UP001178507"/>
    </source>
</evidence>